<dbReference type="InterPro" id="IPR009014">
    <property type="entry name" value="Transketo_C/PFOR_II"/>
</dbReference>
<dbReference type="SUPFAM" id="SSF52518">
    <property type="entry name" value="Thiamin diphosphate-binding fold (THDP-binding)"/>
    <property type="match status" value="1"/>
</dbReference>
<sequence length="247" mass="27521">MTFLLCKRDKELVVVHAGMEMDPSLQLFHASFPDRFFDVGMAEQHAMTFATADEVELVNMVVTAAHVDDRPICFRYPRGVVGGMNSFLCNGIPLEIGKGRVLVEGKDVALLGYGVMVQNCLRARSLLASLGIHVIVADARFCKPLDIKIVRELCKEHTFLITVEERSMGGFASHIAQFIALDGQLDGKIKILPRLLLVSSNFLGAFEWRASHYQFPEVSFPSPHYAQAFPPLLYQGHGPLILVFLFE</sequence>
<name>A0A835HXZ5_9MAGN</name>
<protein>
    <recommendedName>
        <fullName evidence="6">Transketolase C-terminal domain-containing protein</fullName>
    </recommendedName>
</protein>
<evidence type="ECO:0000256" key="2">
    <source>
        <dbReference type="ARBA" id="ARBA00011738"/>
    </source>
</evidence>
<reference evidence="7 8" key="1">
    <citation type="submission" date="2020-10" db="EMBL/GenBank/DDBJ databases">
        <title>The Coptis chinensis genome and diversification of protoberbering-type alkaloids.</title>
        <authorList>
            <person name="Wang B."/>
            <person name="Shu S."/>
            <person name="Song C."/>
            <person name="Liu Y."/>
        </authorList>
    </citation>
    <scope>NUCLEOTIDE SEQUENCE [LARGE SCALE GENOMIC DNA]</scope>
    <source>
        <strain evidence="7">HL-2020</strain>
        <tissue evidence="7">Leaf</tissue>
    </source>
</reference>
<dbReference type="OrthoDB" id="10266385at2759"/>
<dbReference type="InterPro" id="IPR005477">
    <property type="entry name" value="Dxylulose-5-P_synthase"/>
</dbReference>
<dbReference type="InterPro" id="IPR029061">
    <property type="entry name" value="THDP-binding"/>
</dbReference>
<evidence type="ECO:0000256" key="5">
    <source>
        <dbReference type="ARBA" id="ARBA00023052"/>
    </source>
</evidence>
<gene>
    <name evidence="7" type="ORF">IFM89_025147</name>
</gene>
<dbReference type="GO" id="GO:0016114">
    <property type="term" value="P:terpenoid biosynthetic process"/>
    <property type="evidence" value="ECO:0007669"/>
    <property type="project" value="InterPro"/>
</dbReference>
<dbReference type="InterPro" id="IPR033248">
    <property type="entry name" value="Transketolase_C"/>
</dbReference>
<dbReference type="Proteomes" id="UP000631114">
    <property type="component" value="Unassembled WGS sequence"/>
</dbReference>
<evidence type="ECO:0000256" key="4">
    <source>
        <dbReference type="ARBA" id="ARBA00022842"/>
    </source>
</evidence>
<dbReference type="GO" id="GO:0008661">
    <property type="term" value="F:1-deoxy-D-xylulose-5-phosphate synthase activity"/>
    <property type="evidence" value="ECO:0007669"/>
    <property type="project" value="InterPro"/>
</dbReference>
<dbReference type="Gene3D" id="3.40.50.970">
    <property type="match status" value="1"/>
</dbReference>
<accession>A0A835HXZ5</accession>
<dbReference type="Gene3D" id="3.40.50.920">
    <property type="match status" value="1"/>
</dbReference>
<dbReference type="AlphaFoldDB" id="A0A835HXZ5"/>
<comment type="caution">
    <text evidence="7">The sequence shown here is derived from an EMBL/GenBank/DDBJ whole genome shotgun (WGS) entry which is preliminary data.</text>
</comment>
<evidence type="ECO:0000259" key="6">
    <source>
        <dbReference type="Pfam" id="PF02780"/>
    </source>
</evidence>
<keyword evidence="4" id="KW-0460">Magnesium</keyword>
<dbReference type="PANTHER" id="PTHR43322:SF3">
    <property type="entry name" value="1-DEOXY-D-XYLULOSE-5-PHOSPHATE SYNTHASE"/>
    <property type="match status" value="1"/>
</dbReference>
<dbReference type="Pfam" id="PF02780">
    <property type="entry name" value="Transketolase_C"/>
    <property type="match status" value="1"/>
</dbReference>
<evidence type="ECO:0000313" key="8">
    <source>
        <dbReference type="Proteomes" id="UP000631114"/>
    </source>
</evidence>
<keyword evidence="3" id="KW-0808">Transferase</keyword>
<comment type="subunit">
    <text evidence="2">Homodimer.</text>
</comment>
<feature type="domain" description="Transketolase C-terminal" evidence="6">
    <location>
        <begin position="97"/>
        <end position="188"/>
    </location>
</feature>
<dbReference type="SUPFAM" id="SSF52922">
    <property type="entry name" value="TK C-terminal domain-like"/>
    <property type="match status" value="1"/>
</dbReference>
<evidence type="ECO:0000256" key="1">
    <source>
        <dbReference type="ARBA" id="ARBA00001946"/>
    </source>
</evidence>
<dbReference type="PANTHER" id="PTHR43322">
    <property type="entry name" value="1-D-DEOXYXYLULOSE 5-PHOSPHATE SYNTHASE-RELATED"/>
    <property type="match status" value="1"/>
</dbReference>
<dbReference type="EMBL" id="JADFTS010000005">
    <property type="protein sequence ID" value="KAF9606438.1"/>
    <property type="molecule type" value="Genomic_DNA"/>
</dbReference>
<proteinExistence type="predicted"/>
<keyword evidence="8" id="KW-1185">Reference proteome</keyword>
<evidence type="ECO:0000256" key="3">
    <source>
        <dbReference type="ARBA" id="ARBA00022679"/>
    </source>
</evidence>
<keyword evidence="5" id="KW-0786">Thiamine pyrophosphate</keyword>
<organism evidence="7 8">
    <name type="scientific">Coptis chinensis</name>
    <dbReference type="NCBI Taxonomy" id="261450"/>
    <lineage>
        <taxon>Eukaryota</taxon>
        <taxon>Viridiplantae</taxon>
        <taxon>Streptophyta</taxon>
        <taxon>Embryophyta</taxon>
        <taxon>Tracheophyta</taxon>
        <taxon>Spermatophyta</taxon>
        <taxon>Magnoliopsida</taxon>
        <taxon>Ranunculales</taxon>
        <taxon>Ranunculaceae</taxon>
        <taxon>Coptidoideae</taxon>
        <taxon>Coptis</taxon>
    </lineage>
</organism>
<comment type="cofactor">
    <cofactor evidence="1">
        <name>Mg(2+)</name>
        <dbReference type="ChEBI" id="CHEBI:18420"/>
    </cofactor>
</comment>
<evidence type="ECO:0000313" key="7">
    <source>
        <dbReference type="EMBL" id="KAF9606438.1"/>
    </source>
</evidence>